<dbReference type="SUPFAM" id="SSF46689">
    <property type="entry name" value="Homeodomain-like"/>
    <property type="match status" value="1"/>
</dbReference>
<dbReference type="InterPro" id="IPR009057">
    <property type="entry name" value="Homeodomain-like_sf"/>
</dbReference>
<evidence type="ECO:0000256" key="1">
    <source>
        <dbReference type="ARBA" id="ARBA00023015"/>
    </source>
</evidence>
<evidence type="ECO:0000256" key="3">
    <source>
        <dbReference type="ARBA" id="ARBA00023163"/>
    </source>
</evidence>
<accession>A0A3B0Z252</accession>
<dbReference type="InterPro" id="IPR001647">
    <property type="entry name" value="HTH_TetR"/>
</dbReference>
<dbReference type="PRINTS" id="PR00455">
    <property type="entry name" value="HTHTETR"/>
</dbReference>
<dbReference type="InterPro" id="IPR036271">
    <property type="entry name" value="Tet_transcr_reg_TetR-rel_C_sf"/>
</dbReference>
<dbReference type="PANTHER" id="PTHR47506">
    <property type="entry name" value="TRANSCRIPTIONAL REGULATORY PROTEIN"/>
    <property type="match status" value="1"/>
</dbReference>
<keyword evidence="1" id="KW-0805">Transcription regulation</keyword>
<feature type="domain" description="HTH tetR-type" evidence="4">
    <location>
        <begin position="8"/>
        <end position="68"/>
    </location>
</feature>
<organism evidence="5">
    <name type="scientific">hydrothermal vent metagenome</name>
    <dbReference type="NCBI Taxonomy" id="652676"/>
    <lineage>
        <taxon>unclassified sequences</taxon>
        <taxon>metagenomes</taxon>
        <taxon>ecological metagenomes</taxon>
    </lineage>
</organism>
<dbReference type="EMBL" id="UOFL01000198">
    <property type="protein sequence ID" value="VAW80499.1"/>
    <property type="molecule type" value="Genomic_DNA"/>
</dbReference>
<dbReference type="PROSITE" id="PS50977">
    <property type="entry name" value="HTH_TETR_2"/>
    <property type="match status" value="1"/>
</dbReference>
<reference evidence="5" key="1">
    <citation type="submission" date="2018-06" db="EMBL/GenBank/DDBJ databases">
        <authorList>
            <person name="Zhirakovskaya E."/>
        </authorList>
    </citation>
    <scope>NUCLEOTIDE SEQUENCE</scope>
</reference>
<evidence type="ECO:0000256" key="2">
    <source>
        <dbReference type="ARBA" id="ARBA00023125"/>
    </source>
</evidence>
<dbReference type="AlphaFoldDB" id="A0A3B0Z252"/>
<proteinExistence type="predicted"/>
<dbReference type="Pfam" id="PF00440">
    <property type="entry name" value="TetR_N"/>
    <property type="match status" value="1"/>
</dbReference>
<dbReference type="Gene3D" id="1.10.357.10">
    <property type="entry name" value="Tetracycline Repressor, domain 2"/>
    <property type="match status" value="1"/>
</dbReference>
<dbReference type="PANTHER" id="PTHR47506:SF3">
    <property type="entry name" value="HTH-TYPE TRANSCRIPTIONAL REGULATOR LMRA"/>
    <property type="match status" value="1"/>
</dbReference>
<gene>
    <name evidence="5" type="ORF">MNBD_GAMMA12-3951</name>
</gene>
<evidence type="ECO:0000313" key="5">
    <source>
        <dbReference type="EMBL" id="VAW80499.1"/>
    </source>
</evidence>
<keyword evidence="3" id="KW-0804">Transcription</keyword>
<protein>
    <recommendedName>
        <fullName evidence="4">HTH tetR-type domain-containing protein</fullName>
    </recommendedName>
</protein>
<dbReference type="SUPFAM" id="SSF48498">
    <property type="entry name" value="Tetracyclin repressor-like, C-terminal domain"/>
    <property type="match status" value="1"/>
</dbReference>
<dbReference type="GO" id="GO:0003677">
    <property type="term" value="F:DNA binding"/>
    <property type="evidence" value="ECO:0007669"/>
    <property type="project" value="UniProtKB-KW"/>
</dbReference>
<sequence length="196" mass="22953">MIVREKTEQLKQQIIEAADQLFYKKGYNLTSFSDIAAISKIPRGNLNYYFKTKDEVLIAVIEYRVNEMKLMLQGWEEEFKTPIERLQRYVKIIANVKNEVIKYGCPMGSLNSELGKVQRELQIISREQFSVFENWIKKQFQVMGWGKKSGDLAMHLMVLTQGLATMAYIHKDTRLIKKELNFTSSWLISLSKEENK</sequence>
<name>A0A3B0Z252_9ZZZZ</name>
<evidence type="ECO:0000259" key="4">
    <source>
        <dbReference type="PROSITE" id="PS50977"/>
    </source>
</evidence>
<keyword evidence="2" id="KW-0238">DNA-binding</keyword>